<dbReference type="InterPro" id="IPR005624">
    <property type="entry name" value="PduO/GlcC-like"/>
</dbReference>
<accession>A0A1G7UDL4</accession>
<organism evidence="1 2">
    <name type="scientific">Paraburkholderia phenazinium</name>
    <dbReference type="NCBI Taxonomy" id="60549"/>
    <lineage>
        <taxon>Bacteria</taxon>
        <taxon>Pseudomonadati</taxon>
        <taxon>Pseudomonadota</taxon>
        <taxon>Betaproteobacteria</taxon>
        <taxon>Burkholderiales</taxon>
        <taxon>Burkholderiaceae</taxon>
        <taxon>Paraburkholderia</taxon>
    </lineage>
</organism>
<dbReference type="Pfam" id="PF03928">
    <property type="entry name" value="HbpS-like"/>
    <property type="match status" value="1"/>
</dbReference>
<reference evidence="1 2" key="1">
    <citation type="submission" date="2016-10" db="EMBL/GenBank/DDBJ databases">
        <authorList>
            <person name="de Groot N.N."/>
        </authorList>
    </citation>
    <scope>NUCLEOTIDE SEQUENCE [LARGE SCALE GENOMIC DNA]</scope>
    <source>
        <strain evidence="1 2">LMG 2247</strain>
    </source>
</reference>
<sequence>MLTKSVLTVAETTQILDAARAEAEKNKWAVTIAVVDDGGHLLSLLRLDGCAPVGAYIATEKARTAALGRRESKVYEDMINGGRTAFLSAPLAGTLEGGVPVIVDAQVIGAVGVSGVKADQDAQVAKAGATVLNG</sequence>
<dbReference type="InterPro" id="IPR038084">
    <property type="entry name" value="PduO/GlcC-like_sf"/>
</dbReference>
<dbReference type="PANTHER" id="PTHR34309:SF1">
    <property type="entry name" value="PROTEIN GLCG"/>
    <property type="match status" value="1"/>
</dbReference>
<gene>
    <name evidence="1" type="ORF">SAMN05216466_103419</name>
</gene>
<proteinExistence type="predicted"/>
<dbReference type="RefSeq" id="WP_090683637.1">
    <property type="nucleotide sequence ID" value="NZ_CADERL010000005.1"/>
</dbReference>
<dbReference type="AlphaFoldDB" id="A0A1G7UDL4"/>
<evidence type="ECO:0000313" key="1">
    <source>
        <dbReference type="EMBL" id="SDG45662.1"/>
    </source>
</evidence>
<dbReference type="EMBL" id="FNCJ01000003">
    <property type="protein sequence ID" value="SDG45662.1"/>
    <property type="molecule type" value="Genomic_DNA"/>
</dbReference>
<evidence type="ECO:0000313" key="2">
    <source>
        <dbReference type="Proteomes" id="UP000199706"/>
    </source>
</evidence>
<dbReference type="PANTHER" id="PTHR34309">
    <property type="entry name" value="SLR1406 PROTEIN"/>
    <property type="match status" value="1"/>
</dbReference>
<dbReference type="OrthoDB" id="9800768at2"/>
<dbReference type="Gene3D" id="3.30.450.150">
    <property type="entry name" value="Haem-degrading domain"/>
    <property type="match status" value="1"/>
</dbReference>
<protein>
    <submittedName>
        <fullName evidence="1">Glc operon protein GlcG</fullName>
    </submittedName>
</protein>
<dbReference type="InterPro" id="IPR052517">
    <property type="entry name" value="GlcG_carb_metab_protein"/>
</dbReference>
<dbReference type="SUPFAM" id="SSF143744">
    <property type="entry name" value="GlcG-like"/>
    <property type="match status" value="1"/>
</dbReference>
<name>A0A1G7UDL4_9BURK</name>
<dbReference type="Proteomes" id="UP000199706">
    <property type="component" value="Unassembled WGS sequence"/>
</dbReference>